<comment type="subcellular location">
    <subcellularLocation>
        <location evidence="1">Membrane</location>
        <topology evidence="1">Multi-pass membrane protein</topology>
    </subcellularLocation>
</comment>
<feature type="compositionally biased region" description="Basic residues" evidence="6">
    <location>
        <begin position="201"/>
        <end position="212"/>
    </location>
</feature>
<dbReference type="PANTHER" id="PTHR22950">
    <property type="entry name" value="AMINO ACID TRANSPORTER"/>
    <property type="match status" value="1"/>
</dbReference>
<keyword evidence="5 7" id="KW-0472">Membrane</keyword>
<sequence length="611" mass="67123">MSANDSITDDTMAIVQQHLVVEEHSDTEPNVTEIPVPYHLPGAAVTHDIYNYANNLVKASIPRSRSFTDLTNKKLHEGDSSDGDSTTEFSNLDKPGGLRRYHVAQQQRFANESPQLQPETAFQELFRPDSICSEASRQDYTSGLYKVDTAQPMTRHFFEYLAITSVINQFAGEDLSDSEEDDGIRDDEEDQVSESTALLSNRHHANKKRKSTEHKANVTKTVFLLFKAFIGSGILFLPKAFSNGGLLFSIVTMWVMGSVSLYCFLLLLDCKKHLTGSYGDMGGKLYGSWMRSIVLFSIAISQLGFMCGGTIFIVQNVTEAVRALSNDTIHLSNTGLYVMLAILLMPLVLIRNIAKLSPTALLSDVLIVGGLIVLLVFDFVEIFEDGVSSPTSGPNIEWVFNSANFSVFIGTAVYSFEGIGLIIPIRDAMEKPEKFPVVLTFVMVLVASTLCSIGALGYLAFGENVKTVALLNLPAGILPNSVQIGYAVAVLLSNALTIFPTIRIVEQALFGDRTGKNSLYIKWQKNTLRAGIVIMGTLIAWFGANDLDKFISLIGSICCCPLSLIFPPLFHLALPDTKGWKRTGDMVLIVFGAFVMLFTLYNTTMQWATSG</sequence>
<keyword evidence="4 7" id="KW-1133">Transmembrane helix</keyword>
<feature type="transmembrane region" description="Helical" evidence="7">
    <location>
        <begin position="403"/>
        <end position="425"/>
    </location>
</feature>
<feature type="transmembrane region" description="Helical" evidence="7">
    <location>
        <begin position="586"/>
        <end position="608"/>
    </location>
</feature>
<dbReference type="EMBL" id="BAABUJ010000004">
    <property type="protein sequence ID" value="GAA5795140.1"/>
    <property type="molecule type" value="Genomic_DNA"/>
</dbReference>
<comment type="similarity">
    <text evidence="2">Belongs to the amino acid/polyamine transporter 2 family.</text>
</comment>
<feature type="region of interest" description="Disordered" evidence="6">
    <location>
        <begin position="73"/>
        <end position="97"/>
    </location>
</feature>
<dbReference type="Proteomes" id="UP001476247">
    <property type="component" value="Unassembled WGS sequence"/>
</dbReference>
<feature type="transmembrane region" description="Helical" evidence="7">
    <location>
        <begin position="481"/>
        <end position="505"/>
    </location>
</feature>
<feature type="transmembrane region" description="Helical" evidence="7">
    <location>
        <begin position="334"/>
        <end position="354"/>
    </location>
</feature>
<protein>
    <recommendedName>
        <fullName evidence="8">Amino acid transporter transmembrane domain-containing protein</fullName>
    </recommendedName>
</protein>
<feature type="transmembrane region" description="Helical" evidence="7">
    <location>
        <begin position="244"/>
        <end position="268"/>
    </location>
</feature>
<feature type="transmembrane region" description="Helical" evidence="7">
    <location>
        <begin position="550"/>
        <end position="574"/>
    </location>
</feature>
<feature type="region of interest" description="Disordered" evidence="6">
    <location>
        <begin position="176"/>
        <end position="213"/>
    </location>
</feature>
<evidence type="ECO:0000313" key="9">
    <source>
        <dbReference type="EMBL" id="GAA5795140.1"/>
    </source>
</evidence>
<accession>A0ABP9XLS7</accession>
<feature type="transmembrane region" description="Helical" evidence="7">
    <location>
        <begin position="526"/>
        <end position="544"/>
    </location>
</feature>
<evidence type="ECO:0000256" key="2">
    <source>
        <dbReference type="ARBA" id="ARBA00008066"/>
    </source>
</evidence>
<evidence type="ECO:0000256" key="7">
    <source>
        <dbReference type="SAM" id="Phobius"/>
    </source>
</evidence>
<gene>
    <name evidence="9" type="ORF">HPULCUR_000493</name>
</gene>
<dbReference type="Pfam" id="PF01490">
    <property type="entry name" value="Aa_trans"/>
    <property type="match status" value="1"/>
</dbReference>
<dbReference type="InterPro" id="IPR013057">
    <property type="entry name" value="AA_transpt_TM"/>
</dbReference>
<evidence type="ECO:0000256" key="1">
    <source>
        <dbReference type="ARBA" id="ARBA00004141"/>
    </source>
</evidence>
<evidence type="ECO:0000256" key="5">
    <source>
        <dbReference type="ARBA" id="ARBA00023136"/>
    </source>
</evidence>
<organism evidence="9 10">
    <name type="scientific">Helicostylum pulchrum</name>
    <dbReference type="NCBI Taxonomy" id="562976"/>
    <lineage>
        <taxon>Eukaryota</taxon>
        <taxon>Fungi</taxon>
        <taxon>Fungi incertae sedis</taxon>
        <taxon>Mucoromycota</taxon>
        <taxon>Mucoromycotina</taxon>
        <taxon>Mucoromycetes</taxon>
        <taxon>Mucorales</taxon>
        <taxon>Mucorineae</taxon>
        <taxon>Mucoraceae</taxon>
        <taxon>Helicostylum</taxon>
    </lineage>
</organism>
<proteinExistence type="inferred from homology"/>
<evidence type="ECO:0000313" key="10">
    <source>
        <dbReference type="Proteomes" id="UP001476247"/>
    </source>
</evidence>
<evidence type="ECO:0000256" key="4">
    <source>
        <dbReference type="ARBA" id="ARBA00022989"/>
    </source>
</evidence>
<evidence type="ECO:0000256" key="3">
    <source>
        <dbReference type="ARBA" id="ARBA00022692"/>
    </source>
</evidence>
<feature type="transmembrane region" description="Helical" evidence="7">
    <location>
        <begin position="361"/>
        <end position="383"/>
    </location>
</feature>
<feature type="transmembrane region" description="Helical" evidence="7">
    <location>
        <begin position="217"/>
        <end position="238"/>
    </location>
</feature>
<feature type="transmembrane region" description="Helical" evidence="7">
    <location>
        <begin position="437"/>
        <end position="461"/>
    </location>
</feature>
<name>A0ABP9XLS7_9FUNG</name>
<keyword evidence="10" id="KW-1185">Reference proteome</keyword>
<evidence type="ECO:0000259" key="8">
    <source>
        <dbReference type="Pfam" id="PF01490"/>
    </source>
</evidence>
<feature type="compositionally biased region" description="Acidic residues" evidence="6">
    <location>
        <begin position="176"/>
        <end position="192"/>
    </location>
</feature>
<reference evidence="9 10" key="1">
    <citation type="submission" date="2024-04" db="EMBL/GenBank/DDBJ databases">
        <title>genome sequences of Mucor flavus KT1a and Helicostylum pulchrum KT1b strains isolation_sourced from the surface of a dry-aged beef.</title>
        <authorList>
            <person name="Toyotome T."/>
            <person name="Hosono M."/>
            <person name="Torimaru M."/>
            <person name="Fukuda K."/>
            <person name="Mikami N."/>
        </authorList>
    </citation>
    <scope>NUCLEOTIDE SEQUENCE [LARGE SCALE GENOMIC DNA]</scope>
    <source>
        <strain evidence="9 10">KT1b</strain>
    </source>
</reference>
<feature type="transmembrane region" description="Helical" evidence="7">
    <location>
        <begin position="289"/>
        <end position="314"/>
    </location>
</feature>
<comment type="caution">
    <text evidence="9">The sequence shown here is derived from an EMBL/GenBank/DDBJ whole genome shotgun (WGS) entry which is preliminary data.</text>
</comment>
<dbReference type="PANTHER" id="PTHR22950:SF666">
    <property type="entry name" value="VACUOLAR AMINO ACID TRANSPORTER 4"/>
    <property type="match status" value="1"/>
</dbReference>
<evidence type="ECO:0000256" key="6">
    <source>
        <dbReference type="SAM" id="MobiDB-lite"/>
    </source>
</evidence>
<feature type="domain" description="Amino acid transporter transmembrane" evidence="8">
    <location>
        <begin position="214"/>
        <end position="603"/>
    </location>
</feature>
<keyword evidence="3 7" id="KW-0812">Transmembrane</keyword>